<sequence length="296" mass="33593">MDLDITNSSLNTYKALASDVRIKIIQELSHKRMSVQELSEKLNLSSTITLMHLNKLAEGEIIGFERHGHSKVSYLKVDNINIHFPTPIYPAFAVYETQVPVGQYTNYSVVPSCGLAGKSDYIGKVDNPSYFMSPERIGAGMIWWNDGFVEYQFPNYLEENDHLEMIDLSAELGSEFPFSNNVWPSDITVYINNVEIGTWTSPGDFSDIRGKFTPDWVPDNVNQYGILKTFRVTDHGSYLDGQPFTEVSIKDIDWSTPTFTVRFQIKEDANHHGGCTIFGQGFGNYDQDIKMKLFHS</sequence>
<organism evidence="1 2">
    <name type="scientific">Lentilactobacillus terminaliae</name>
    <dbReference type="NCBI Taxonomy" id="3003483"/>
    <lineage>
        <taxon>Bacteria</taxon>
        <taxon>Bacillati</taxon>
        <taxon>Bacillota</taxon>
        <taxon>Bacilli</taxon>
        <taxon>Lactobacillales</taxon>
        <taxon>Lactobacillaceae</taxon>
        <taxon>Lentilactobacillus</taxon>
    </lineage>
</organism>
<evidence type="ECO:0000313" key="2">
    <source>
        <dbReference type="Proteomes" id="UP001149860"/>
    </source>
</evidence>
<dbReference type="EMBL" id="CP168151">
    <property type="protein sequence ID" value="XFD39690.1"/>
    <property type="molecule type" value="Genomic_DNA"/>
</dbReference>
<name>A0ACD5DFF9_9LACO</name>
<gene>
    <name evidence="1" type="ORF">O0236_009890</name>
</gene>
<reference evidence="1" key="1">
    <citation type="submission" date="2024-08" db="EMBL/GenBank/DDBJ databases">
        <title>Lentilactobacillus sp. nov., isolated from tree bark.</title>
        <authorList>
            <person name="Phuengjayaem S."/>
            <person name="Tanasupawat S."/>
        </authorList>
    </citation>
    <scope>NUCLEOTIDE SEQUENCE</scope>
    <source>
        <strain evidence="1">SPB1-3</strain>
    </source>
</reference>
<evidence type="ECO:0000313" key="1">
    <source>
        <dbReference type="EMBL" id="XFD39690.1"/>
    </source>
</evidence>
<keyword evidence="2" id="KW-1185">Reference proteome</keyword>
<dbReference type="Proteomes" id="UP001149860">
    <property type="component" value="Chromosome"/>
</dbReference>
<accession>A0ACD5DFF9</accession>
<protein>
    <submittedName>
        <fullName evidence="1">ArsR/SmtB family transcription factor</fullName>
    </submittedName>
</protein>
<proteinExistence type="predicted"/>